<sequence length="373" mass="41751">MLLKTFFFPCYLNILLDQSPFFFYLKRTARTLGICLALIIMSNSAGDSRVKEIRISEQKDFDDLVFPLVLSPNPEAGDKIKTAEDACKWLKSQSGSIQEKLLKHGAVFFRGFPLNDAQDFDKFVTSYGINPLPYVGGAAVRNQITSKVFTANEAPPDKPIPFHHEMAQVPTYPSILFFFCDVAPPSGGQTPIVLSNLVYKAMLEKYPQFIADLEQKKIQYTRILPEADDPSSAIGRGWKSTFLTNDKAEAEKKCLEQGTSFEWLPNGCLKTVTAVLPAIKEDIRTGKKVWFNSIIAAYLGWRDSRNPPGKAVTFSDGTPMPDAIMEDLEKILDQLAVDVTWEKGDVMLVDNNQALHARRTFTLPRRILASLGK</sequence>
<dbReference type="InterPro" id="IPR042098">
    <property type="entry name" value="TauD-like_sf"/>
</dbReference>
<proteinExistence type="predicted"/>
<dbReference type="Proteomes" id="UP001165740">
    <property type="component" value="Chromosome 9"/>
</dbReference>
<dbReference type="PANTHER" id="PTHR10696">
    <property type="entry name" value="GAMMA-BUTYROBETAINE HYDROXYLASE-RELATED"/>
    <property type="match status" value="1"/>
</dbReference>
<name>A0A9W3B9E5_BIOGL</name>
<dbReference type="GO" id="GO:0016491">
    <property type="term" value="F:oxidoreductase activity"/>
    <property type="evidence" value="ECO:0007669"/>
    <property type="project" value="UniProtKB-KW"/>
</dbReference>
<evidence type="ECO:0000256" key="1">
    <source>
        <dbReference type="ARBA" id="ARBA00023002"/>
    </source>
</evidence>
<keyword evidence="3" id="KW-1185">Reference proteome</keyword>
<organism evidence="3 4">
    <name type="scientific">Biomphalaria glabrata</name>
    <name type="common">Bloodfluke planorb</name>
    <name type="synonym">Freshwater snail</name>
    <dbReference type="NCBI Taxonomy" id="6526"/>
    <lineage>
        <taxon>Eukaryota</taxon>
        <taxon>Metazoa</taxon>
        <taxon>Spiralia</taxon>
        <taxon>Lophotrochozoa</taxon>
        <taxon>Mollusca</taxon>
        <taxon>Gastropoda</taxon>
        <taxon>Heterobranchia</taxon>
        <taxon>Euthyneura</taxon>
        <taxon>Panpulmonata</taxon>
        <taxon>Hygrophila</taxon>
        <taxon>Lymnaeoidea</taxon>
        <taxon>Planorbidae</taxon>
        <taxon>Biomphalaria</taxon>
    </lineage>
</organism>
<dbReference type="InterPro" id="IPR003819">
    <property type="entry name" value="TauD/TfdA-like"/>
</dbReference>
<dbReference type="Gene3D" id="3.60.130.10">
    <property type="entry name" value="Clavaminate synthase-like"/>
    <property type="match status" value="1"/>
</dbReference>
<dbReference type="GeneID" id="106071755"/>
<dbReference type="RefSeq" id="XP_055896083.1">
    <property type="nucleotide sequence ID" value="XM_056040108.1"/>
</dbReference>
<gene>
    <name evidence="4" type="primary">LOC106071755</name>
</gene>
<dbReference type="Pfam" id="PF02668">
    <property type="entry name" value="TauD"/>
    <property type="match status" value="1"/>
</dbReference>
<dbReference type="OrthoDB" id="408743at2759"/>
<protein>
    <submittedName>
        <fullName evidence="4">Uncharacterized protein LOC106071755 isoform X2</fullName>
    </submittedName>
</protein>
<accession>A0A9W3B9E5</accession>
<dbReference type="AlphaFoldDB" id="A0A9W3B9E5"/>
<feature type="domain" description="TauD/TfdA-like" evidence="2">
    <location>
        <begin position="88"/>
        <end position="368"/>
    </location>
</feature>
<evidence type="ECO:0000313" key="3">
    <source>
        <dbReference type="Proteomes" id="UP001165740"/>
    </source>
</evidence>
<keyword evidence="1" id="KW-0560">Oxidoreductase</keyword>
<evidence type="ECO:0000259" key="2">
    <source>
        <dbReference type="Pfam" id="PF02668"/>
    </source>
</evidence>
<dbReference type="FunFam" id="3.60.130.10:FF:000006">
    <property type="entry name" value="Clavaminate synthase-like protein At3g21360"/>
    <property type="match status" value="1"/>
</dbReference>
<dbReference type="InterPro" id="IPR050411">
    <property type="entry name" value="AlphaKG_dependent_hydroxylases"/>
</dbReference>
<reference evidence="4" key="1">
    <citation type="submission" date="2025-08" db="UniProtKB">
        <authorList>
            <consortium name="RefSeq"/>
        </authorList>
    </citation>
    <scope>IDENTIFICATION</scope>
</reference>
<dbReference type="SUPFAM" id="SSF51197">
    <property type="entry name" value="Clavaminate synthase-like"/>
    <property type="match status" value="1"/>
</dbReference>
<dbReference type="PANTHER" id="PTHR10696:SF21">
    <property type="entry name" value="TAUD_TFDA-LIKE DOMAIN-CONTAINING PROTEIN"/>
    <property type="match status" value="1"/>
</dbReference>
<evidence type="ECO:0000313" key="4">
    <source>
        <dbReference type="RefSeq" id="XP_055896083.1"/>
    </source>
</evidence>